<feature type="binding site" evidence="6">
    <location>
        <position position="388"/>
    </location>
    <ligand>
        <name>Mg(2+)</name>
        <dbReference type="ChEBI" id="CHEBI:18420"/>
    </ligand>
</feature>
<dbReference type="InterPro" id="IPR023865">
    <property type="entry name" value="Aliphatic_acid_kinase_CS"/>
</dbReference>
<dbReference type="PROSITE" id="PS01075">
    <property type="entry name" value="ACETATE_KINASE_1"/>
    <property type="match status" value="1"/>
</dbReference>
<dbReference type="SUPFAM" id="SSF53067">
    <property type="entry name" value="Actin-like ATPase domain"/>
    <property type="match status" value="2"/>
</dbReference>
<dbReference type="InterPro" id="IPR004372">
    <property type="entry name" value="Ac/propionate_kinase"/>
</dbReference>
<keyword evidence="9" id="KW-1185">Reference proteome</keyword>
<dbReference type="PRINTS" id="PR00471">
    <property type="entry name" value="ACETATEKNASE"/>
</dbReference>
<name>A0ABR7CPJ5_9BACT</name>
<comment type="subcellular location">
    <subcellularLocation>
        <location evidence="6">Cytoplasm</location>
    </subcellularLocation>
</comment>
<feature type="site" description="Transition state stabilizer" evidence="6">
    <location>
        <position position="244"/>
    </location>
</feature>
<comment type="cofactor">
    <cofactor evidence="6">
        <name>Mg(2+)</name>
        <dbReference type="ChEBI" id="CHEBI:18420"/>
    </cofactor>
    <cofactor evidence="6">
        <name>Mn(2+)</name>
        <dbReference type="ChEBI" id="CHEBI:29035"/>
    </cofactor>
    <text evidence="6">Mg(2+). Can also accept Mn(2+).</text>
</comment>
<evidence type="ECO:0000313" key="9">
    <source>
        <dbReference type="Proteomes" id="UP000636891"/>
    </source>
</evidence>
<dbReference type="InterPro" id="IPR043129">
    <property type="entry name" value="ATPase_NBD"/>
</dbReference>
<dbReference type="Proteomes" id="UP000636891">
    <property type="component" value="Unassembled WGS sequence"/>
</dbReference>
<protein>
    <recommendedName>
        <fullName evidence="6">Acetate kinase</fullName>
        <ecNumber evidence="6">2.7.2.1</ecNumber>
    </recommendedName>
    <alternativeName>
        <fullName evidence="6">Acetokinase</fullName>
    </alternativeName>
</protein>
<evidence type="ECO:0000256" key="3">
    <source>
        <dbReference type="ARBA" id="ARBA00022741"/>
    </source>
</evidence>
<feature type="active site" description="Proton donor/acceptor" evidence="6">
    <location>
        <position position="151"/>
    </location>
</feature>
<reference evidence="8 9" key="1">
    <citation type="submission" date="2020-08" db="EMBL/GenBank/DDBJ databases">
        <title>Genome public.</title>
        <authorList>
            <person name="Liu C."/>
            <person name="Sun Q."/>
        </authorList>
    </citation>
    <scope>NUCLEOTIDE SEQUENCE [LARGE SCALE GENOMIC DNA]</scope>
    <source>
        <strain evidence="8 9">New-7</strain>
    </source>
</reference>
<dbReference type="GO" id="GO:0016301">
    <property type="term" value="F:kinase activity"/>
    <property type="evidence" value="ECO:0007669"/>
    <property type="project" value="UniProtKB-KW"/>
</dbReference>
<organism evidence="8 9">
    <name type="scientific">Alistipes hominis</name>
    <dbReference type="NCBI Taxonomy" id="2763015"/>
    <lineage>
        <taxon>Bacteria</taxon>
        <taxon>Pseudomonadati</taxon>
        <taxon>Bacteroidota</taxon>
        <taxon>Bacteroidia</taxon>
        <taxon>Bacteroidales</taxon>
        <taxon>Rikenellaceae</taxon>
        <taxon>Alistipes</taxon>
    </lineage>
</organism>
<keyword evidence="6" id="KW-0479">Metal-binding</keyword>
<proteinExistence type="inferred from homology"/>
<feature type="binding site" evidence="6">
    <location>
        <position position="14"/>
    </location>
    <ligand>
        <name>ATP</name>
        <dbReference type="ChEBI" id="CHEBI:30616"/>
    </ligand>
</feature>
<keyword evidence="3 6" id="KW-0547">Nucleotide-binding</keyword>
<dbReference type="PANTHER" id="PTHR21060:SF15">
    <property type="entry name" value="ACETATE KINASE-RELATED"/>
    <property type="match status" value="1"/>
</dbReference>
<keyword evidence="6" id="KW-0963">Cytoplasm</keyword>
<evidence type="ECO:0000256" key="2">
    <source>
        <dbReference type="ARBA" id="ARBA00022679"/>
    </source>
</evidence>
<dbReference type="CDD" id="cd24010">
    <property type="entry name" value="ASKHA_NBD_AcK_PK"/>
    <property type="match status" value="1"/>
</dbReference>
<dbReference type="EMBL" id="JACOOK010000006">
    <property type="protein sequence ID" value="MBC5617457.1"/>
    <property type="molecule type" value="Genomic_DNA"/>
</dbReference>
<dbReference type="HAMAP" id="MF_00020">
    <property type="entry name" value="Acetate_kinase"/>
    <property type="match status" value="1"/>
</dbReference>
<dbReference type="PROSITE" id="PS01076">
    <property type="entry name" value="ACETATE_KINASE_2"/>
    <property type="match status" value="1"/>
</dbReference>
<comment type="pathway">
    <text evidence="6">Metabolic intermediate biosynthesis; acetyl-CoA biosynthesis; acetyl-CoA from acetate: step 1/2.</text>
</comment>
<keyword evidence="5 6" id="KW-0067">ATP-binding</keyword>
<evidence type="ECO:0000256" key="1">
    <source>
        <dbReference type="ARBA" id="ARBA00008748"/>
    </source>
</evidence>
<comment type="similarity">
    <text evidence="1 6 7">Belongs to the acetokinase family.</text>
</comment>
<feature type="binding site" evidence="6">
    <location>
        <begin position="211"/>
        <end position="215"/>
    </location>
    <ligand>
        <name>ATP</name>
        <dbReference type="ChEBI" id="CHEBI:30616"/>
    </ligand>
</feature>
<evidence type="ECO:0000256" key="5">
    <source>
        <dbReference type="ARBA" id="ARBA00022840"/>
    </source>
</evidence>
<keyword evidence="6" id="KW-0460">Magnesium</keyword>
<comment type="caution">
    <text evidence="8">The sequence shown here is derived from an EMBL/GenBank/DDBJ whole genome shotgun (WGS) entry which is preliminary data.</text>
</comment>
<comment type="catalytic activity">
    <reaction evidence="6">
        <text>acetate + ATP = acetyl phosphate + ADP</text>
        <dbReference type="Rhea" id="RHEA:11352"/>
        <dbReference type="ChEBI" id="CHEBI:22191"/>
        <dbReference type="ChEBI" id="CHEBI:30089"/>
        <dbReference type="ChEBI" id="CHEBI:30616"/>
        <dbReference type="ChEBI" id="CHEBI:456216"/>
        <dbReference type="EC" id="2.7.2.1"/>
    </reaction>
</comment>
<feature type="binding site" evidence="6">
    <location>
        <position position="7"/>
    </location>
    <ligand>
        <name>Mg(2+)</name>
        <dbReference type="ChEBI" id="CHEBI:18420"/>
    </ligand>
</feature>
<accession>A0ABR7CPJ5</accession>
<dbReference type="InterPro" id="IPR000890">
    <property type="entry name" value="Aliphatic_acid_kin_short-chain"/>
</dbReference>
<feature type="site" description="Transition state stabilizer" evidence="6">
    <location>
        <position position="183"/>
    </location>
</feature>
<evidence type="ECO:0000256" key="7">
    <source>
        <dbReference type="RuleBase" id="RU003835"/>
    </source>
</evidence>
<sequence length="405" mass="44013">MKILVLNCGSSSIKYQVIDMKSATEYSLLVKGIIERIGLSDAILTHKPVGKPVYEVVRSIPDHTSGISLILDALVDPEYGVLESISEIAAVGHRVAHGGEYFKDSALVDKSVKQKIEACFDLAPLHNPANLKGILAMENILPNTPQVAVFDTSFHQTMPAKNFMYALPYKYYEDYRVRRYGFHGTSHKYVAQTACKLTGIDMNRSKIVTCHIGSGASVAAILNGESYDTSMGFTPVDGLIMGTRCGSTDPGALIYIAEKEGINLDRLSVMINKESGMLGITGVSSDMRDIRAAAESGNPRAELAIEMFAARIKKFVGAYAALMEGIDMIVFTGGIGENDPGTRERVSKGLEFMGVKFDPEVNRGVRGKDVVLSAPDSRVKVVTIATNEELVIASDTFRLTKKRSE</sequence>
<comment type="subunit">
    <text evidence="6">Homodimer.</text>
</comment>
<dbReference type="RefSeq" id="WP_055204229.1">
    <property type="nucleotide sequence ID" value="NZ_JACOOK010000006.1"/>
</dbReference>
<dbReference type="PANTHER" id="PTHR21060">
    <property type="entry name" value="ACETATE KINASE"/>
    <property type="match status" value="1"/>
</dbReference>
<feature type="binding site" evidence="6">
    <location>
        <begin position="334"/>
        <end position="338"/>
    </location>
    <ligand>
        <name>ATP</name>
        <dbReference type="ChEBI" id="CHEBI:30616"/>
    </ligand>
</feature>
<dbReference type="NCBIfam" id="TIGR00016">
    <property type="entry name" value="ackA"/>
    <property type="match status" value="1"/>
</dbReference>
<dbReference type="Gene3D" id="3.30.420.40">
    <property type="match status" value="2"/>
</dbReference>
<evidence type="ECO:0000313" key="8">
    <source>
        <dbReference type="EMBL" id="MBC5617457.1"/>
    </source>
</evidence>
<keyword evidence="4 6" id="KW-0418">Kinase</keyword>
<keyword evidence="2 6" id="KW-0808">Transferase</keyword>
<dbReference type="EC" id="2.7.2.1" evidence="6"/>
<dbReference type="PIRSF" id="PIRSF000722">
    <property type="entry name" value="Acetate_prop_kin"/>
    <property type="match status" value="1"/>
</dbReference>
<feature type="binding site" evidence="6">
    <location>
        <begin position="286"/>
        <end position="288"/>
    </location>
    <ligand>
        <name>ATP</name>
        <dbReference type="ChEBI" id="CHEBI:30616"/>
    </ligand>
</feature>
<dbReference type="Pfam" id="PF00871">
    <property type="entry name" value="Acetate_kinase"/>
    <property type="match status" value="1"/>
</dbReference>
<evidence type="ECO:0000256" key="6">
    <source>
        <dbReference type="HAMAP-Rule" id="MF_00020"/>
    </source>
</evidence>
<feature type="binding site" evidence="6">
    <location>
        <position position="94"/>
    </location>
    <ligand>
        <name>substrate</name>
    </ligand>
</feature>
<evidence type="ECO:0000256" key="4">
    <source>
        <dbReference type="ARBA" id="ARBA00022777"/>
    </source>
</evidence>
<gene>
    <name evidence="6" type="primary">ackA</name>
    <name evidence="8" type="ORF">H8S08_10580</name>
</gene>
<comment type="function">
    <text evidence="6">Catalyzes the formation of acetyl phosphate from acetate and ATP. Can also catalyze the reverse reaction.</text>
</comment>